<dbReference type="PROSITE" id="PS50125">
    <property type="entry name" value="GUANYLATE_CYCLASE_2"/>
    <property type="match status" value="1"/>
</dbReference>
<feature type="domain" description="PAS" evidence="1">
    <location>
        <begin position="146"/>
        <end position="198"/>
    </location>
</feature>
<reference evidence="3 4" key="1">
    <citation type="journal article" date="2020" name="ISME J.">
        <title>Comparative genomics reveals insights into cyanobacterial evolution and habitat adaptation.</title>
        <authorList>
            <person name="Chen M.Y."/>
            <person name="Teng W.K."/>
            <person name="Zhao L."/>
            <person name="Hu C.X."/>
            <person name="Zhou Y.K."/>
            <person name="Han B.P."/>
            <person name="Song L.R."/>
            <person name="Shu W.S."/>
        </authorList>
    </citation>
    <scope>NUCLEOTIDE SEQUENCE [LARGE SCALE GENOMIC DNA]</scope>
    <source>
        <strain evidence="3 4">FACHB-130</strain>
    </source>
</reference>
<dbReference type="InterPro" id="IPR029016">
    <property type="entry name" value="GAF-like_dom_sf"/>
</dbReference>
<dbReference type="Gene3D" id="3.30.70.1230">
    <property type="entry name" value="Nucleotide cyclase"/>
    <property type="match status" value="1"/>
</dbReference>
<dbReference type="NCBIfam" id="TIGR00229">
    <property type="entry name" value="sensory_box"/>
    <property type="match status" value="2"/>
</dbReference>
<dbReference type="SMART" id="SM00044">
    <property type="entry name" value="CYCc"/>
    <property type="match status" value="1"/>
</dbReference>
<dbReference type="Gene3D" id="3.30.450.40">
    <property type="match status" value="1"/>
</dbReference>
<dbReference type="SMART" id="SM00086">
    <property type="entry name" value="PAC"/>
    <property type="match status" value="2"/>
</dbReference>
<feature type="domain" description="Guanylate cyclase" evidence="2">
    <location>
        <begin position="607"/>
        <end position="726"/>
    </location>
</feature>
<dbReference type="CDD" id="cd07302">
    <property type="entry name" value="CHD"/>
    <property type="match status" value="1"/>
</dbReference>
<dbReference type="InterPro" id="IPR001054">
    <property type="entry name" value="A/G_cyclase"/>
</dbReference>
<dbReference type="InterPro" id="IPR001610">
    <property type="entry name" value="PAC"/>
</dbReference>
<dbReference type="EMBL" id="JACJTB010000007">
    <property type="protein sequence ID" value="MBD2594434.1"/>
    <property type="molecule type" value="Genomic_DNA"/>
</dbReference>
<dbReference type="PANTHER" id="PTHR45655:SF13">
    <property type="entry name" value="SOLUBLE GUANYLATE CYCLASE GCY-32-RELATED"/>
    <property type="match status" value="1"/>
</dbReference>
<evidence type="ECO:0000313" key="4">
    <source>
        <dbReference type="Proteomes" id="UP000603457"/>
    </source>
</evidence>
<dbReference type="Gene3D" id="3.30.450.20">
    <property type="entry name" value="PAS domain"/>
    <property type="match status" value="2"/>
</dbReference>
<protein>
    <submittedName>
        <fullName evidence="3">PAS domain S-box protein</fullName>
    </submittedName>
</protein>
<evidence type="ECO:0000259" key="2">
    <source>
        <dbReference type="PROSITE" id="PS50125"/>
    </source>
</evidence>
<keyword evidence="4" id="KW-1185">Reference proteome</keyword>
<feature type="domain" description="PAS" evidence="1">
    <location>
        <begin position="449"/>
        <end position="519"/>
    </location>
</feature>
<comment type="caution">
    <text evidence="3">The sequence shown here is derived from an EMBL/GenBank/DDBJ whole genome shotgun (WGS) entry which is preliminary data.</text>
</comment>
<organism evidence="3 4">
    <name type="scientific">Nostoc spongiaeforme FACHB-130</name>
    <dbReference type="NCBI Taxonomy" id="1357510"/>
    <lineage>
        <taxon>Bacteria</taxon>
        <taxon>Bacillati</taxon>
        <taxon>Cyanobacteriota</taxon>
        <taxon>Cyanophyceae</taxon>
        <taxon>Nostocales</taxon>
        <taxon>Nostocaceae</taxon>
        <taxon>Nostoc</taxon>
    </lineage>
</organism>
<gene>
    <name evidence="3" type="ORF">H6G74_08840</name>
</gene>
<dbReference type="SUPFAM" id="SSF55073">
    <property type="entry name" value="Nucleotide cyclase"/>
    <property type="match status" value="1"/>
</dbReference>
<dbReference type="Pfam" id="PF13426">
    <property type="entry name" value="PAS_9"/>
    <property type="match status" value="2"/>
</dbReference>
<dbReference type="InterPro" id="IPR000014">
    <property type="entry name" value="PAS"/>
</dbReference>
<dbReference type="Pfam" id="PF13185">
    <property type="entry name" value="GAF_2"/>
    <property type="match status" value="1"/>
</dbReference>
<dbReference type="InterPro" id="IPR035965">
    <property type="entry name" value="PAS-like_dom_sf"/>
</dbReference>
<dbReference type="PANTHER" id="PTHR45655">
    <property type="entry name" value="GUANYLATE CYCLASE SOLUBLE SUBUNIT BETA-2"/>
    <property type="match status" value="1"/>
</dbReference>
<dbReference type="SUPFAM" id="SSF55785">
    <property type="entry name" value="PYP-like sensor domain (PAS domain)"/>
    <property type="match status" value="2"/>
</dbReference>
<dbReference type="RefSeq" id="WP_190967303.1">
    <property type="nucleotide sequence ID" value="NZ_JACJTB010000007.1"/>
</dbReference>
<evidence type="ECO:0000259" key="1">
    <source>
        <dbReference type="PROSITE" id="PS50112"/>
    </source>
</evidence>
<dbReference type="SUPFAM" id="SSF55781">
    <property type="entry name" value="GAF domain-like"/>
    <property type="match status" value="1"/>
</dbReference>
<sequence length="779" mass="88939">MKYEVVEQIFNKYSTLRKFEYLELDVHFRIVDKSEQVHRFAMYPNAVMSGTDIRVAFPEFVGKEDSLKSIIQGQQEIFELEIIRHTPETQSNIYINIYIIGEHQEKSPVKKLMVFLEDVTEKIKTKQDLSKITNATNILSMTLVTYKNYMETVISSMADALLITTNTGKIKQVNFAAQKLFEFSESELINQPISLLFEDNFLLLRIINHYSKLNRDLQQFEVVCRKKTGEKILVAFSCTVMQRKNEVLEDIIYIGRDITNRQRREQRNIAQYQITRILSESPSIQKVIPEILQAICQSLEWDVGELWTASEYITTDVPAENDNAVLRCVEMWTSRLISAREFKAVTWQTTYLPNVGLPGQIWSRSSALWIKNILDYGDLQRSPTAINAGLCSAFGFPILDDNKILGVMTFFSRDIQPQDADLLQMMVSVGSQIAQFMKRKQAEEKLLESELRYRDICENANDLIQSVNVYGRFLYVNQTWCQTLGYSAAEVEQMNIFDIIHPDFQAHCRQIFYRLMSGEKVEQVKTAFIAKNGQTVFLEGNINCKFANNLPVATRGIFRNITQRVALEIALQQQQAQTEQFWQARIPTSNTIKSSIDATEVDLINVTVLCADIVGLNEIAASGSAMQLVNLLCPIFAAFDRLCNRYSLEKVKTINEAYIVIGGLPTKRPDHTQAVAQMALDMQAAIATFNIENQQNLKICIGIHTGVVTTAALGLMDIINIARILQTQSIADTIQVSATVYEQIHDEFFLEPQDEIEIPHQQKIATYLLQGSREMGNWE</sequence>
<evidence type="ECO:0000313" key="3">
    <source>
        <dbReference type="EMBL" id="MBD2594434.1"/>
    </source>
</evidence>
<dbReference type="Pfam" id="PF00211">
    <property type="entry name" value="Guanylate_cyc"/>
    <property type="match status" value="1"/>
</dbReference>
<accession>A0ABR8FWE3</accession>
<dbReference type="SMART" id="SM00091">
    <property type="entry name" value="PAS"/>
    <property type="match status" value="2"/>
</dbReference>
<dbReference type="CDD" id="cd00130">
    <property type="entry name" value="PAS"/>
    <property type="match status" value="2"/>
</dbReference>
<dbReference type="InterPro" id="IPR029787">
    <property type="entry name" value="Nucleotide_cyclase"/>
</dbReference>
<dbReference type="InterPro" id="IPR003018">
    <property type="entry name" value="GAF"/>
</dbReference>
<dbReference type="PROSITE" id="PS50112">
    <property type="entry name" value="PAS"/>
    <property type="match status" value="2"/>
</dbReference>
<dbReference type="Proteomes" id="UP000603457">
    <property type="component" value="Unassembled WGS sequence"/>
</dbReference>
<name>A0ABR8FWE3_9NOSO</name>
<proteinExistence type="predicted"/>